<feature type="domain" description="DUF7730" evidence="1">
    <location>
        <begin position="148"/>
        <end position="181"/>
    </location>
</feature>
<accession>A0ABR4B7C2</accession>
<evidence type="ECO:0000313" key="3">
    <source>
        <dbReference type="Proteomes" id="UP001590951"/>
    </source>
</evidence>
<dbReference type="EMBL" id="JBHFEH010000033">
    <property type="protein sequence ID" value="KAL2051698.1"/>
    <property type="molecule type" value="Genomic_DNA"/>
</dbReference>
<dbReference type="PANTHER" id="PTHR38790:SF4">
    <property type="entry name" value="2EXR DOMAIN-CONTAINING PROTEIN"/>
    <property type="match status" value="1"/>
</dbReference>
<comment type="caution">
    <text evidence="2">The sequence shown here is derived from an EMBL/GenBank/DDBJ whole genome shotgun (WGS) entry which is preliminary data.</text>
</comment>
<protein>
    <recommendedName>
        <fullName evidence="1">DUF7730 domain-containing protein</fullName>
    </recommendedName>
</protein>
<proteinExistence type="predicted"/>
<dbReference type="Pfam" id="PF24864">
    <property type="entry name" value="DUF7730"/>
    <property type="match status" value="1"/>
</dbReference>
<organism evidence="2 3">
    <name type="scientific">Lepraria finkii</name>
    <dbReference type="NCBI Taxonomy" id="1340010"/>
    <lineage>
        <taxon>Eukaryota</taxon>
        <taxon>Fungi</taxon>
        <taxon>Dikarya</taxon>
        <taxon>Ascomycota</taxon>
        <taxon>Pezizomycotina</taxon>
        <taxon>Lecanoromycetes</taxon>
        <taxon>OSLEUM clade</taxon>
        <taxon>Lecanoromycetidae</taxon>
        <taxon>Lecanorales</taxon>
        <taxon>Lecanorineae</taxon>
        <taxon>Stereocaulaceae</taxon>
        <taxon>Lepraria</taxon>
    </lineage>
</organism>
<reference evidence="2 3" key="1">
    <citation type="submission" date="2024-09" db="EMBL/GenBank/DDBJ databases">
        <title>Rethinking Asexuality: The Enigmatic Case of Functional Sexual Genes in Lepraria (Stereocaulaceae).</title>
        <authorList>
            <person name="Doellman M."/>
            <person name="Sun Y."/>
            <person name="Barcenas-Pena A."/>
            <person name="Lumbsch H.T."/>
            <person name="Grewe F."/>
        </authorList>
    </citation>
    <scope>NUCLEOTIDE SEQUENCE [LARGE SCALE GENOMIC DNA]</scope>
    <source>
        <strain evidence="2 3">Grewe 0041</strain>
    </source>
</reference>
<gene>
    <name evidence="2" type="ORF">ABVK25_008112</name>
</gene>
<dbReference type="Proteomes" id="UP001590951">
    <property type="component" value="Unassembled WGS sequence"/>
</dbReference>
<keyword evidence="3" id="KW-1185">Reference proteome</keyword>
<name>A0ABR4B7C2_9LECA</name>
<dbReference type="InterPro" id="IPR056632">
    <property type="entry name" value="DUF7730"/>
</dbReference>
<dbReference type="PANTHER" id="PTHR38790">
    <property type="entry name" value="2EXR DOMAIN-CONTAINING PROTEIN-RELATED"/>
    <property type="match status" value="1"/>
</dbReference>
<evidence type="ECO:0000313" key="2">
    <source>
        <dbReference type="EMBL" id="KAL2051698.1"/>
    </source>
</evidence>
<sequence>MFRTLSIPTKLKPYPSCPPGNFLLTTRVTAKMPVHFSFAFGVGNLFNFQFNYGRRREPSPGRCDHRSGITDWDMAKKSGVKIDPKDEPVTPKDQDECPLFFAIPVEIRHMIYHHILTTLEPIEKAHKHLGSKDTALLDNYKPIPNIDATILRTCRMIYNEALPILYGQNTFTFSSANSIRSFQSKSLIGYPLAFNFKLAPMGRLTMIRCVVLNLNAEYRWHSTIGVNGQNAAPNRDHIWRDWSTTLFSESDDLCPWGGRNGLGFPALEKLTLDFSEWQLTESEGLLVKPFLKKLGESGGLQELALKGVKHPPTIEQFRSGLVKEGGVFRVENQ</sequence>
<evidence type="ECO:0000259" key="1">
    <source>
        <dbReference type="Pfam" id="PF24864"/>
    </source>
</evidence>